<feature type="domain" description="AIG1-type G" evidence="5">
    <location>
        <begin position="58"/>
        <end position="266"/>
    </location>
</feature>
<dbReference type="AlphaFoldDB" id="A0AAN9LRN7"/>
<keyword evidence="7" id="KW-1185">Reference proteome</keyword>
<dbReference type="InterPro" id="IPR006703">
    <property type="entry name" value="G_AIG1"/>
</dbReference>
<evidence type="ECO:0000256" key="1">
    <source>
        <dbReference type="ARBA" id="ARBA00008535"/>
    </source>
</evidence>
<protein>
    <recommendedName>
        <fullName evidence="5">AIG1-type G domain-containing protein</fullName>
    </recommendedName>
</protein>
<reference evidence="6 7" key="1">
    <citation type="submission" date="2024-01" db="EMBL/GenBank/DDBJ databases">
        <title>The genomes of 5 underutilized Papilionoideae crops provide insights into root nodulation and disease resistanc.</title>
        <authorList>
            <person name="Jiang F."/>
        </authorList>
    </citation>
    <scope>NUCLEOTIDE SEQUENCE [LARGE SCALE GENOMIC DNA]</scope>
    <source>
        <strain evidence="6">JINMINGXINNONG_FW02</strain>
        <tissue evidence="6">Leaves</tissue>
    </source>
</reference>
<feature type="coiled-coil region" evidence="4">
    <location>
        <begin position="321"/>
        <end position="373"/>
    </location>
</feature>
<proteinExistence type="inferred from homology"/>
<keyword evidence="2" id="KW-0547">Nucleotide-binding</keyword>
<accession>A0AAN9LRN7</accession>
<dbReference type="Pfam" id="PF04548">
    <property type="entry name" value="AIG1"/>
    <property type="match status" value="1"/>
</dbReference>
<dbReference type="InterPro" id="IPR045058">
    <property type="entry name" value="GIMA/IAN/Toc"/>
</dbReference>
<dbReference type="Gene3D" id="3.40.50.300">
    <property type="entry name" value="P-loop containing nucleotide triphosphate hydrolases"/>
    <property type="match status" value="1"/>
</dbReference>
<dbReference type="GO" id="GO:0005525">
    <property type="term" value="F:GTP binding"/>
    <property type="evidence" value="ECO:0007669"/>
    <property type="project" value="UniProtKB-KW"/>
</dbReference>
<name>A0AAN9LRN7_PHACN</name>
<keyword evidence="3" id="KW-0342">GTP-binding</keyword>
<dbReference type="SUPFAM" id="SSF52540">
    <property type="entry name" value="P-loop containing nucleoside triphosphate hydrolases"/>
    <property type="match status" value="1"/>
</dbReference>
<evidence type="ECO:0000256" key="3">
    <source>
        <dbReference type="ARBA" id="ARBA00023134"/>
    </source>
</evidence>
<comment type="similarity">
    <text evidence="1">Belongs to the TRAFAC class TrmE-Era-EngA-EngB-Septin-like GTPase superfamily. AIG1/Toc34/Toc159-like paraseptin GTPase family. IAN subfamily.</text>
</comment>
<keyword evidence="4" id="KW-0175">Coiled coil</keyword>
<dbReference type="EMBL" id="JAYMYR010000009">
    <property type="protein sequence ID" value="KAK7341020.1"/>
    <property type="molecule type" value="Genomic_DNA"/>
</dbReference>
<dbReference type="InterPro" id="IPR027417">
    <property type="entry name" value="P-loop_NTPase"/>
</dbReference>
<gene>
    <name evidence="6" type="ORF">VNO80_23944</name>
</gene>
<evidence type="ECO:0000313" key="7">
    <source>
        <dbReference type="Proteomes" id="UP001374584"/>
    </source>
</evidence>
<dbReference type="Proteomes" id="UP001374584">
    <property type="component" value="Unassembled WGS sequence"/>
</dbReference>
<evidence type="ECO:0000256" key="4">
    <source>
        <dbReference type="SAM" id="Coils"/>
    </source>
</evidence>
<evidence type="ECO:0000259" key="5">
    <source>
        <dbReference type="PROSITE" id="PS51720"/>
    </source>
</evidence>
<comment type="caution">
    <text evidence="6">The sequence shown here is derived from an EMBL/GenBank/DDBJ whole genome shotgun (WGS) entry which is preliminary data.</text>
</comment>
<evidence type="ECO:0000256" key="2">
    <source>
        <dbReference type="ARBA" id="ARBA00022741"/>
    </source>
</evidence>
<organism evidence="6 7">
    <name type="scientific">Phaseolus coccineus</name>
    <name type="common">Scarlet runner bean</name>
    <name type="synonym">Phaseolus multiflorus</name>
    <dbReference type="NCBI Taxonomy" id="3886"/>
    <lineage>
        <taxon>Eukaryota</taxon>
        <taxon>Viridiplantae</taxon>
        <taxon>Streptophyta</taxon>
        <taxon>Embryophyta</taxon>
        <taxon>Tracheophyta</taxon>
        <taxon>Spermatophyta</taxon>
        <taxon>Magnoliopsida</taxon>
        <taxon>eudicotyledons</taxon>
        <taxon>Gunneridae</taxon>
        <taxon>Pentapetalae</taxon>
        <taxon>rosids</taxon>
        <taxon>fabids</taxon>
        <taxon>Fabales</taxon>
        <taxon>Fabaceae</taxon>
        <taxon>Papilionoideae</taxon>
        <taxon>50 kb inversion clade</taxon>
        <taxon>NPAAA clade</taxon>
        <taxon>indigoferoid/millettioid clade</taxon>
        <taxon>Phaseoleae</taxon>
        <taxon>Phaseolus</taxon>
    </lineage>
</organism>
<dbReference type="PANTHER" id="PTHR10903">
    <property type="entry name" value="GTPASE, IMAP FAMILY MEMBER-RELATED"/>
    <property type="match status" value="1"/>
</dbReference>
<dbReference type="PROSITE" id="PS51720">
    <property type="entry name" value="G_AIG1"/>
    <property type="match status" value="1"/>
</dbReference>
<sequence length="378" mass="42671">MVQGESVIQCCVVLSLFFPEGLLRVCCLEKRLFVELHRLTMGGSSIDDDWELTSSSSNEVRTVVLVGRTGNGKSATGNSILGRKVFISRASSYAVSTSCELQTAELDDGQRVNVIDTPGLFDLSSGSEFVGKEIVKCIDLAKDGIHAIVVVFSIRTRFTEEEETALRSLQTLFGSKIVDYMIVVFTGGDELEENNESIEEYLGRECPKALKEILVLCENRVVLFDNKTKDEGKRSGQVQQLLSFVNIVLSRNGGRPYTDELFTELKKGAIKLHNQQRKFDSLKGHYSEGAILEFEKQMQQTYDDQLKRITEMVESKLSESTMRLKQQLDEEQAARLKAEEKAMLAQMRSDEEIRKLREHLEKAHEELRQRAQSHCAIL</sequence>
<dbReference type="CDD" id="cd01852">
    <property type="entry name" value="AIG1"/>
    <property type="match status" value="1"/>
</dbReference>
<dbReference type="PANTHER" id="PTHR10903:SF184">
    <property type="entry name" value="GTP-BINDING PROTEIN A"/>
    <property type="match status" value="1"/>
</dbReference>
<dbReference type="FunFam" id="3.40.50.300:FF:000840">
    <property type="entry name" value="Immune-associated nucleotide-binding protein 9"/>
    <property type="match status" value="1"/>
</dbReference>
<evidence type="ECO:0000313" key="6">
    <source>
        <dbReference type="EMBL" id="KAK7341020.1"/>
    </source>
</evidence>